<dbReference type="InterPro" id="IPR014031">
    <property type="entry name" value="Ketoacyl_synth_C"/>
</dbReference>
<dbReference type="CDD" id="cd00833">
    <property type="entry name" value="PKS"/>
    <property type="match status" value="1"/>
</dbReference>
<dbReference type="Pfam" id="PF02801">
    <property type="entry name" value="Ketoacyl-synt_C"/>
    <property type="match status" value="1"/>
</dbReference>
<dbReference type="Proteomes" id="UP000612585">
    <property type="component" value="Unassembled WGS sequence"/>
</dbReference>
<dbReference type="SMART" id="SM00825">
    <property type="entry name" value="PKS_KS"/>
    <property type="match status" value="1"/>
</dbReference>
<dbReference type="GO" id="GO:0004312">
    <property type="term" value="F:fatty acid synthase activity"/>
    <property type="evidence" value="ECO:0007669"/>
    <property type="project" value="TreeGrafter"/>
</dbReference>
<dbReference type="Gene3D" id="3.90.470.20">
    <property type="entry name" value="4'-phosphopantetheinyl transferase domain"/>
    <property type="match status" value="2"/>
</dbReference>
<keyword evidence="2" id="KW-0597">Phosphoprotein</keyword>
<evidence type="ECO:0000256" key="1">
    <source>
        <dbReference type="ARBA" id="ARBA00022450"/>
    </source>
</evidence>
<dbReference type="SUPFAM" id="SSF55048">
    <property type="entry name" value="Probable ACP-binding domain of malonyl-CoA ACP transacylase"/>
    <property type="match status" value="1"/>
</dbReference>
<dbReference type="Pfam" id="PF01648">
    <property type="entry name" value="ACPS"/>
    <property type="match status" value="1"/>
</dbReference>
<gene>
    <name evidence="6" type="ORF">Vau01_025500</name>
</gene>
<feature type="compositionally biased region" description="Polar residues" evidence="4">
    <location>
        <begin position="913"/>
        <end position="922"/>
    </location>
</feature>
<proteinExistence type="predicted"/>
<dbReference type="InterPro" id="IPR014043">
    <property type="entry name" value="Acyl_transferase_dom"/>
</dbReference>
<dbReference type="InterPro" id="IPR014030">
    <property type="entry name" value="Ketoacyl_synth_N"/>
</dbReference>
<dbReference type="GO" id="GO:0004315">
    <property type="term" value="F:3-oxoacyl-[acyl-carrier-protein] synthase activity"/>
    <property type="evidence" value="ECO:0007669"/>
    <property type="project" value="InterPro"/>
</dbReference>
<dbReference type="Gene3D" id="3.30.70.250">
    <property type="entry name" value="Malonyl-CoA ACP transacylase, ACP-binding"/>
    <property type="match status" value="1"/>
</dbReference>
<dbReference type="InterPro" id="IPR049551">
    <property type="entry name" value="PKS_DH_C"/>
</dbReference>
<feature type="domain" description="Ketosynthase family 3 (KS3)" evidence="5">
    <location>
        <begin position="1"/>
        <end position="447"/>
    </location>
</feature>
<dbReference type="InterPro" id="IPR016036">
    <property type="entry name" value="Malonyl_transacylase_ACP-bd"/>
</dbReference>
<keyword evidence="7" id="KW-1185">Reference proteome</keyword>
<evidence type="ECO:0000256" key="4">
    <source>
        <dbReference type="SAM" id="MobiDB-lite"/>
    </source>
</evidence>
<dbReference type="Pfam" id="PF00698">
    <property type="entry name" value="Acyl_transf_1"/>
    <property type="match status" value="1"/>
</dbReference>
<dbReference type="InterPro" id="IPR016035">
    <property type="entry name" value="Acyl_Trfase/lysoPLipase"/>
</dbReference>
<dbReference type="EMBL" id="BOPG01000013">
    <property type="protein sequence ID" value="GIJ55034.1"/>
    <property type="molecule type" value="Genomic_DNA"/>
</dbReference>
<dbReference type="InterPro" id="IPR016039">
    <property type="entry name" value="Thiolase-like"/>
</dbReference>
<dbReference type="Gene3D" id="3.40.47.10">
    <property type="match status" value="1"/>
</dbReference>
<dbReference type="PANTHER" id="PTHR43775:SF37">
    <property type="entry name" value="SI:DKEY-61P9.11"/>
    <property type="match status" value="1"/>
</dbReference>
<accession>A0A8J3Z0G8</accession>
<dbReference type="InterPro" id="IPR042104">
    <property type="entry name" value="PKS_dehydratase_sf"/>
</dbReference>
<dbReference type="InterPro" id="IPR050091">
    <property type="entry name" value="PKS_NRPS_Biosynth_Enz"/>
</dbReference>
<dbReference type="GO" id="GO:0006633">
    <property type="term" value="P:fatty acid biosynthetic process"/>
    <property type="evidence" value="ECO:0007669"/>
    <property type="project" value="InterPro"/>
</dbReference>
<reference evidence="6" key="1">
    <citation type="submission" date="2021-01" db="EMBL/GenBank/DDBJ databases">
        <title>Whole genome shotgun sequence of Virgisporangium aurantiacum NBRC 16421.</title>
        <authorList>
            <person name="Komaki H."/>
            <person name="Tamura T."/>
        </authorList>
    </citation>
    <scope>NUCLEOTIDE SEQUENCE</scope>
    <source>
        <strain evidence="6">NBRC 16421</strain>
    </source>
</reference>
<dbReference type="InterPro" id="IPR037143">
    <property type="entry name" value="4-PPantetheinyl_Trfase_dom_sf"/>
</dbReference>
<evidence type="ECO:0000259" key="5">
    <source>
        <dbReference type="PROSITE" id="PS52004"/>
    </source>
</evidence>
<evidence type="ECO:0000256" key="2">
    <source>
        <dbReference type="ARBA" id="ARBA00022553"/>
    </source>
</evidence>
<keyword evidence="3" id="KW-0808">Transferase</keyword>
<evidence type="ECO:0000313" key="7">
    <source>
        <dbReference type="Proteomes" id="UP000612585"/>
    </source>
</evidence>
<dbReference type="InterPro" id="IPR018201">
    <property type="entry name" value="Ketoacyl_synth_AS"/>
</dbReference>
<dbReference type="GO" id="GO:0000287">
    <property type="term" value="F:magnesium ion binding"/>
    <property type="evidence" value="ECO:0007669"/>
    <property type="project" value="InterPro"/>
</dbReference>
<sequence length="1424" mass="150012">MEPVAVVGMSVLLPGAPDLDTYWRNLVDAVDCVTPIPASYGLPAELFPHTRGGFVGDLAAVDPNALGVMPAALPHTEPDQLIALHVANAALADVTGTGIGDPRRVGVILGRGGYLTAGVARLDQRVRAVHQVAHVLSELVPDLDDAALNRVREAFLARLDPPSRGAEIGLVPNLAASRIANRLGFGGPAYTVDAACASSLVAIDHAVAELARGRCDAVLVGGVHHAHDPTLWSVFDRLGAMSGSGRIRPFDRSADGLLIGEGTGIVVLKRLADARRADDRIYAVVRGTGVASDGAGASLMNPASGGQVEALRLAWAAAGLDPTAADSIGLLEAHGTGTPVGDATEVATLREVFGAGRPAVLGSVKSMIGHAMPAAGIAGFVKAALAVHNGLLLPTLHCADPHPDLAATRFRPIDTAEPWPVEPDGVRRAAVDAFGFGGINAHVVLEGVERAARPVRVVREPVPVLRLAADTVAELAERLDAGARGGTGSCRLAVVSPTERTLATARRVVAAGQPWRGRQDIWFSPRPLLAGDGAGTDPGRIAFVYPGLEADFAPRVGDVAAHLGVPMPDLGTDGLFRHGAAVLAVGRLLDAALRAHGVRPDVLAGHSIGEWNAIAVAAGYTEADIEPVLTAFADAVREVPDVVFATLGEPAEAAARRLAGTTVTVSHDNSAYQSVICGSVAEVERVLAAARAAGVLGTVLPFRSGFHTPRLRPYLDRFEAAAERLEPRPWQAPVWSATTVAPYPADAAGIRELYMRHLVEPVRFRPLVERLYETGVRAFIQVGAGQLGSLVHDVLRGRDHLAIAANAPRQTGLGQLVRVLAALWIEGAAVNEDLLTAPASATVRLSLGSPLVSLGPTAAGLVGRAAVPAARTGGEDAGRIAAVVADVEEAALAVVAAARTRGVTGAPPVPGNNGRSPQNLLSQDRRRGGSPRTVTREMSLRTMPYLRDHTFFEVPSGWPDPYDGFPVVPATELVRQMADFAEKGAPGTVAVAVREARFERWLAVEPPVPVTFEGTHVSARSVAVTVRGYARSVVDVAQAHPAPPAPWSAPPTSGARTPLLTAGQMYGRRWMFHGPAYRGVTSIDTIGADHVIGVLTAPDTPGGLLDAAGHLVGYWVLEECDVNSRTFPVRLDALRLYSPAPPPGERIACHVRIARVTDTAVIAALQLVRADGTVWAEADGWQLRRFASDAAIQAVDRNAGRALLARRHDAGWCCVGEAWPDLASRELIARTYLTRDEWEIYERQPPQRRRQWLLGRIAVKDAVRAHVVPDHDLFAVELTTGNDDVGRPWIRGRFDRRLPDLSVSLAHCGEVGVAIARPGGPVGIDVLEIVDRDEPTVTAALGVEERALMASTVDFSRFFAAKEAAGKALGTGLGGSPRSLAVTAVRADELTVRAAGRDLTVCLTDLTHGGRRYVVAWTQLPIER</sequence>
<protein>
    <submittedName>
        <fullName evidence="6">Polyketide synthase</fullName>
    </submittedName>
</protein>
<dbReference type="SUPFAM" id="SSF52151">
    <property type="entry name" value="FabD/lysophospholipase-like"/>
    <property type="match status" value="1"/>
</dbReference>
<dbReference type="Pfam" id="PF00109">
    <property type="entry name" value="ketoacyl-synt"/>
    <property type="match status" value="1"/>
</dbReference>
<dbReference type="PROSITE" id="PS00606">
    <property type="entry name" value="KS3_1"/>
    <property type="match status" value="1"/>
</dbReference>
<dbReference type="InterPro" id="IPR020841">
    <property type="entry name" value="PKS_Beta-ketoAc_synthase_dom"/>
</dbReference>
<dbReference type="SUPFAM" id="SSF56214">
    <property type="entry name" value="4'-phosphopantetheinyl transferase"/>
    <property type="match status" value="2"/>
</dbReference>
<dbReference type="GO" id="GO:0008897">
    <property type="term" value="F:holo-[acyl-carrier-protein] synthase activity"/>
    <property type="evidence" value="ECO:0007669"/>
    <property type="project" value="InterPro"/>
</dbReference>
<name>A0A8J3Z0G8_9ACTN</name>
<keyword evidence="1" id="KW-0596">Phosphopantetheine</keyword>
<dbReference type="Pfam" id="PF14765">
    <property type="entry name" value="PS-DH"/>
    <property type="match status" value="1"/>
</dbReference>
<dbReference type="PROSITE" id="PS52004">
    <property type="entry name" value="KS3_2"/>
    <property type="match status" value="1"/>
</dbReference>
<dbReference type="SMART" id="SM00827">
    <property type="entry name" value="PKS_AT"/>
    <property type="match status" value="1"/>
</dbReference>
<dbReference type="SUPFAM" id="SSF53901">
    <property type="entry name" value="Thiolase-like"/>
    <property type="match status" value="1"/>
</dbReference>
<evidence type="ECO:0000256" key="3">
    <source>
        <dbReference type="ARBA" id="ARBA00022679"/>
    </source>
</evidence>
<dbReference type="Gene3D" id="3.10.129.110">
    <property type="entry name" value="Polyketide synthase dehydratase"/>
    <property type="match status" value="1"/>
</dbReference>
<dbReference type="PANTHER" id="PTHR43775">
    <property type="entry name" value="FATTY ACID SYNTHASE"/>
    <property type="match status" value="1"/>
</dbReference>
<evidence type="ECO:0000313" key="6">
    <source>
        <dbReference type="EMBL" id="GIJ55034.1"/>
    </source>
</evidence>
<dbReference type="Gene3D" id="3.40.366.10">
    <property type="entry name" value="Malonyl-Coenzyme A Acyl Carrier Protein, domain 2"/>
    <property type="match status" value="1"/>
</dbReference>
<organism evidence="6 7">
    <name type="scientific">Virgisporangium aurantiacum</name>
    <dbReference type="NCBI Taxonomy" id="175570"/>
    <lineage>
        <taxon>Bacteria</taxon>
        <taxon>Bacillati</taxon>
        <taxon>Actinomycetota</taxon>
        <taxon>Actinomycetes</taxon>
        <taxon>Micromonosporales</taxon>
        <taxon>Micromonosporaceae</taxon>
        <taxon>Virgisporangium</taxon>
    </lineage>
</organism>
<dbReference type="InterPro" id="IPR001227">
    <property type="entry name" value="Ac_transferase_dom_sf"/>
</dbReference>
<comment type="caution">
    <text evidence="6">The sequence shown here is derived from an EMBL/GenBank/DDBJ whole genome shotgun (WGS) entry which is preliminary data.</text>
</comment>
<dbReference type="InterPro" id="IPR008278">
    <property type="entry name" value="4-PPantetheinyl_Trfase_dom"/>
</dbReference>
<feature type="region of interest" description="Disordered" evidence="4">
    <location>
        <begin position="902"/>
        <end position="933"/>
    </location>
</feature>